<proteinExistence type="predicted"/>
<sequence length="119" mass="14104">MHLFDKLRASVRRKPTNKVELTVSEQIETLLKETTSSDRRLQLLRLVYEYRSRQFDILNVRSNDPKREEFEQSMLKSLRAITANLPSKSQWIFQRSSQLYRSMPSATSIQIIKRKTKST</sequence>
<dbReference type="OrthoDB" id="10004772at2759"/>
<keyword evidence="3" id="KW-1185">Reference proteome</keyword>
<dbReference type="EMBL" id="CAJNOR010000318">
    <property type="protein sequence ID" value="CAF0878689.1"/>
    <property type="molecule type" value="Genomic_DNA"/>
</dbReference>
<accession>A0A813XN69</accession>
<organism evidence="2 3">
    <name type="scientific">Adineta ricciae</name>
    <name type="common">Rotifer</name>
    <dbReference type="NCBI Taxonomy" id="249248"/>
    <lineage>
        <taxon>Eukaryota</taxon>
        <taxon>Metazoa</taxon>
        <taxon>Spiralia</taxon>
        <taxon>Gnathifera</taxon>
        <taxon>Rotifera</taxon>
        <taxon>Eurotatoria</taxon>
        <taxon>Bdelloidea</taxon>
        <taxon>Adinetida</taxon>
        <taxon>Adinetidae</taxon>
        <taxon>Adineta</taxon>
    </lineage>
</organism>
<evidence type="ECO:0000313" key="2">
    <source>
        <dbReference type="EMBL" id="CAF0878689.1"/>
    </source>
</evidence>
<dbReference type="Proteomes" id="UP000663852">
    <property type="component" value="Unassembled WGS sequence"/>
</dbReference>
<comment type="caution">
    <text evidence="2">The sequence shown here is derived from an EMBL/GenBank/DDBJ whole genome shotgun (WGS) entry which is preliminary data.</text>
</comment>
<evidence type="ECO:0000313" key="1">
    <source>
        <dbReference type="EMBL" id="CAF0860485.1"/>
    </source>
</evidence>
<gene>
    <name evidence="1" type="ORF">EDS130_LOCUS7787</name>
    <name evidence="2" type="ORF">XAT740_LOCUS6883</name>
</gene>
<reference evidence="2" key="1">
    <citation type="submission" date="2021-02" db="EMBL/GenBank/DDBJ databases">
        <authorList>
            <person name="Nowell W R."/>
        </authorList>
    </citation>
    <scope>NUCLEOTIDE SEQUENCE</scope>
</reference>
<name>A0A813XN69_ADIRI</name>
<evidence type="ECO:0000313" key="3">
    <source>
        <dbReference type="Proteomes" id="UP000663828"/>
    </source>
</evidence>
<dbReference type="Proteomes" id="UP000663828">
    <property type="component" value="Unassembled WGS sequence"/>
</dbReference>
<dbReference type="EMBL" id="CAJNOJ010000024">
    <property type="protein sequence ID" value="CAF0860485.1"/>
    <property type="molecule type" value="Genomic_DNA"/>
</dbReference>
<dbReference type="AlphaFoldDB" id="A0A813XN69"/>
<protein>
    <submittedName>
        <fullName evidence="2">Uncharacterized protein</fullName>
    </submittedName>
</protein>